<protein>
    <submittedName>
        <fullName evidence="10">Klotho</fullName>
    </submittedName>
</protein>
<dbReference type="FunFam" id="3.20.20.80:FF:000062">
    <property type="entry name" value="Klotho"/>
    <property type="match status" value="1"/>
</dbReference>
<dbReference type="GO" id="GO:0005886">
    <property type="term" value="C:plasma membrane"/>
    <property type="evidence" value="ECO:0007669"/>
    <property type="project" value="UniProtKB-SubCell"/>
</dbReference>
<evidence type="ECO:0000313" key="10">
    <source>
        <dbReference type="Ensembl" id="ENSNNAP00000028175.1"/>
    </source>
</evidence>
<dbReference type="GO" id="GO:0008340">
    <property type="term" value="P:determination of adult lifespan"/>
    <property type="evidence" value="ECO:0007669"/>
    <property type="project" value="Ensembl"/>
</dbReference>
<keyword evidence="11" id="KW-1185">Reference proteome</keyword>
<dbReference type="PANTHER" id="PTHR10353:SF10">
    <property type="entry name" value="KLOTHO"/>
    <property type="match status" value="1"/>
</dbReference>
<dbReference type="Pfam" id="PF00232">
    <property type="entry name" value="Glyco_hydro_1"/>
    <property type="match status" value="3"/>
</dbReference>
<keyword evidence="2" id="KW-1003">Cell membrane</keyword>
<dbReference type="FunFam" id="3.20.20.80:FF:000042">
    <property type="entry name" value="Klotho"/>
    <property type="match status" value="1"/>
</dbReference>
<dbReference type="Ensembl" id="ENSNNAT00000029523.1">
    <property type="protein sequence ID" value="ENSNNAP00000028175.1"/>
    <property type="gene ID" value="ENSNNAG00000018166.1"/>
</dbReference>
<dbReference type="Gene3D" id="3.20.20.80">
    <property type="entry name" value="Glycosidases"/>
    <property type="match status" value="2"/>
</dbReference>
<evidence type="ECO:0000256" key="7">
    <source>
        <dbReference type="ARBA" id="ARBA00023180"/>
    </source>
</evidence>
<dbReference type="GO" id="GO:0090080">
    <property type="term" value="P:positive regulation of MAPKKK cascade by fibroblast growth factor receptor signaling pathway"/>
    <property type="evidence" value="ECO:0007669"/>
    <property type="project" value="Ensembl"/>
</dbReference>
<evidence type="ECO:0000256" key="8">
    <source>
        <dbReference type="ARBA" id="ARBA00060858"/>
    </source>
</evidence>
<organism evidence="10 11">
    <name type="scientific">Naja naja</name>
    <name type="common">Indian cobra</name>
    <dbReference type="NCBI Taxonomy" id="35670"/>
    <lineage>
        <taxon>Eukaryota</taxon>
        <taxon>Metazoa</taxon>
        <taxon>Chordata</taxon>
        <taxon>Craniata</taxon>
        <taxon>Vertebrata</taxon>
        <taxon>Euteleostomi</taxon>
        <taxon>Lepidosauria</taxon>
        <taxon>Squamata</taxon>
        <taxon>Bifurcata</taxon>
        <taxon>Unidentata</taxon>
        <taxon>Episquamata</taxon>
        <taxon>Toxicofera</taxon>
        <taxon>Serpentes</taxon>
        <taxon>Colubroidea</taxon>
        <taxon>Elapidae</taxon>
        <taxon>Elapinae</taxon>
        <taxon>Naja</taxon>
    </lineage>
</organism>
<dbReference type="InterPro" id="IPR017853">
    <property type="entry name" value="GH"/>
</dbReference>
<accession>A0A8C6YCZ0</accession>
<dbReference type="PRINTS" id="PR00131">
    <property type="entry name" value="GLHYDRLASE1"/>
</dbReference>
<keyword evidence="5 9" id="KW-1133">Transmembrane helix</keyword>
<name>A0A8C6YCZ0_NAJNA</name>
<dbReference type="GeneTree" id="ENSGT00940000157614"/>
<dbReference type="GO" id="GO:0004553">
    <property type="term" value="F:hydrolase activity, hydrolyzing O-glycosyl compounds"/>
    <property type="evidence" value="ECO:0007669"/>
    <property type="project" value="InterPro"/>
</dbReference>
<dbReference type="OMA" id="RKPHCVD"/>
<reference evidence="10" key="2">
    <citation type="submission" date="2025-09" db="UniProtKB">
        <authorList>
            <consortium name="Ensembl"/>
        </authorList>
    </citation>
    <scope>IDENTIFICATION</scope>
</reference>
<evidence type="ECO:0000256" key="4">
    <source>
        <dbReference type="ARBA" id="ARBA00022737"/>
    </source>
</evidence>
<evidence type="ECO:0000256" key="9">
    <source>
        <dbReference type="SAM" id="Phobius"/>
    </source>
</evidence>
<dbReference type="PANTHER" id="PTHR10353">
    <property type="entry name" value="GLYCOSYL HYDROLASE"/>
    <property type="match status" value="1"/>
</dbReference>
<proteinExistence type="inferred from homology"/>
<dbReference type="OrthoDB" id="65569at2759"/>
<dbReference type="GO" id="GO:0055074">
    <property type="term" value="P:calcium ion homeostasis"/>
    <property type="evidence" value="ECO:0007669"/>
    <property type="project" value="Ensembl"/>
</dbReference>
<dbReference type="GO" id="GO:0005975">
    <property type="term" value="P:carbohydrate metabolic process"/>
    <property type="evidence" value="ECO:0007669"/>
    <property type="project" value="InterPro"/>
</dbReference>
<comment type="similarity">
    <text evidence="8">Belongs to the glycosyl hydrolase 1 family. Klotho subfamily.</text>
</comment>
<keyword evidence="4" id="KW-0677">Repeat</keyword>
<evidence type="ECO:0000256" key="6">
    <source>
        <dbReference type="ARBA" id="ARBA00023136"/>
    </source>
</evidence>
<dbReference type="SUPFAM" id="SSF51445">
    <property type="entry name" value="(Trans)glycosidases"/>
    <property type="match status" value="2"/>
</dbReference>
<evidence type="ECO:0000256" key="3">
    <source>
        <dbReference type="ARBA" id="ARBA00022692"/>
    </source>
</evidence>
<keyword evidence="7" id="KW-0325">Glycoprotein</keyword>
<dbReference type="GO" id="GO:0005104">
    <property type="term" value="F:fibroblast growth factor receptor binding"/>
    <property type="evidence" value="ECO:0007669"/>
    <property type="project" value="Ensembl"/>
</dbReference>
<evidence type="ECO:0000256" key="1">
    <source>
        <dbReference type="ARBA" id="ARBA00004162"/>
    </source>
</evidence>
<evidence type="ECO:0000313" key="11">
    <source>
        <dbReference type="Proteomes" id="UP000694559"/>
    </source>
</evidence>
<feature type="transmembrane region" description="Helical" evidence="9">
    <location>
        <begin position="974"/>
        <end position="996"/>
    </location>
</feature>
<dbReference type="PROSITE" id="PS00653">
    <property type="entry name" value="GLYCOSYL_HYDROL_F1_2"/>
    <property type="match status" value="1"/>
</dbReference>
<dbReference type="GO" id="GO:0030501">
    <property type="term" value="P:positive regulation of bone mineralization"/>
    <property type="evidence" value="ECO:0007669"/>
    <property type="project" value="Ensembl"/>
</dbReference>
<comment type="subcellular location">
    <subcellularLocation>
        <location evidence="1">Cell membrane</location>
        <topology evidence="1">Single-pass membrane protein</topology>
    </subcellularLocation>
</comment>
<dbReference type="AlphaFoldDB" id="A0A8C6YCZ0"/>
<evidence type="ECO:0000256" key="2">
    <source>
        <dbReference type="ARBA" id="ARBA00022475"/>
    </source>
</evidence>
<evidence type="ECO:0000256" key="5">
    <source>
        <dbReference type="ARBA" id="ARBA00022989"/>
    </source>
</evidence>
<keyword evidence="6 9" id="KW-0472">Membrane</keyword>
<dbReference type="GO" id="GO:0006112">
    <property type="term" value="P:energy reserve metabolic process"/>
    <property type="evidence" value="ECO:0007669"/>
    <property type="project" value="Ensembl"/>
</dbReference>
<dbReference type="InterPro" id="IPR001360">
    <property type="entry name" value="Glyco_hydro_1"/>
</dbReference>
<reference evidence="10" key="1">
    <citation type="submission" date="2025-08" db="UniProtKB">
        <authorList>
            <consortium name="Ensembl"/>
        </authorList>
    </citation>
    <scope>IDENTIFICATION</scope>
</reference>
<gene>
    <name evidence="10" type="primary">KL</name>
</gene>
<keyword evidence="3 9" id="KW-0812">Transmembrane</keyword>
<dbReference type="GO" id="GO:0017134">
    <property type="term" value="F:fibroblast growth factor binding"/>
    <property type="evidence" value="ECO:0007669"/>
    <property type="project" value="Ensembl"/>
</dbReference>
<dbReference type="Proteomes" id="UP000694559">
    <property type="component" value="Unplaced"/>
</dbReference>
<dbReference type="InterPro" id="IPR033132">
    <property type="entry name" value="GH_1_N_CS"/>
</dbReference>
<sequence length="1024" mass="118214">MEEEEPQSRAMIPATTSGLPFLVLGMFLCRPLAGKPGQGETTWSRFAHLPFPDDALFLYDTFPKGFLWGAGSAAYQVEGAWNRDGKGPSVLDTLSQRSAVSLRNPAEWPSWDSGSSSYDHLERDLDGLSALAVSHYRFSLAWARLLPNGTAPANLAGLRYYARLLSGLRQRGIEPVVTLYHWDLPQTLQDLYGGWENPVLVEFFLDYAQLCFQHFGRHVRYWLTIDNPYLVAWHGYATGRLARGLRGGRKLGYKVAHNLLKAHAKVWHLYNDNFRPAQKGQVSIALSSHWIKPQNMTEKNIKSCQKSLDFVLGWFAKPIFTDGDYPQSMKRYLSLTLPEFTDAEKNLIRGTADFFALSFGATLSFTRVDPDMLFQQQQTLNLRQLLYWISREYNPSQIFIVENGWYVSGSTKTDDANYMYYLKNFILDTLKAIRYDGVTVMGYTVWSLMDGFEWFRGYVRRGLFYVDFQSQDKKMIMKSSGLFYQKVIQDNGFLPTPETQPFKGTFPCNFVWGVTENFLQIDAKRSQFIDPNIYIWGLHQTKNLIKIDGSGVLNLKPHCVDFSHVRLQISLLQKMHITHFHFSLVWPLILPLGNETNVNQTLLFYYQCIVSELIKANITPVVALWQPGAMNQGLPFSLAKNGGWESQHTVEAFVEYAQFCFKNFGHHVKFWITMNEPNMENLTYKAAHNLLKAHAKAWHLYDKKFRKIQNGKISIALHADWVEPASPFLKKGEEAARRVLEFDLGWLAEPIFGSGNYPEVMRQLLRQKNDLGLYNSQLPYFSAEERNLIYGSFDFFALGHYTTTLVGSEKDIPKKYDPLLDIQIVKDLTWLESPSQTPVVPWGLRKLLNWIKHKYGNIPIYILASGIDDEQNQSYDKLRIHYLENYINEALKAYTLDDVDLRGYFVYSFSDRGVSKSYGLYRYVMNKYKAKPSLMHYRRIIDNNVSPDSEGQEELCPKELLRCLECESLQPRNFLLVFISFILFAFIVIILLMAYYSKKIERRSKYPYPVLCRLSPVLLGKVWK</sequence>